<organism evidence="2 3">
    <name type="scientific">Psilocybe cyanescens</name>
    <dbReference type="NCBI Taxonomy" id="93625"/>
    <lineage>
        <taxon>Eukaryota</taxon>
        <taxon>Fungi</taxon>
        <taxon>Dikarya</taxon>
        <taxon>Basidiomycota</taxon>
        <taxon>Agaricomycotina</taxon>
        <taxon>Agaricomycetes</taxon>
        <taxon>Agaricomycetidae</taxon>
        <taxon>Agaricales</taxon>
        <taxon>Agaricineae</taxon>
        <taxon>Strophariaceae</taxon>
        <taxon>Psilocybe</taxon>
    </lineage>
</organism>
<gene>
    <name evidence="2" type="ORF">CVT25_007560</name>
</gene>
<comment type="caution">
    <text evidence="2">The sequence shown here is derived from an EMBL/GenBank/DDBJ whole genome shotgun (WGS) entry which is preliminary data.</text>
</comment>
<reference evidence="2 3" key="1">
    <citation type="journal article" date="2018" name="Evol. Lett.">
        <title>Horizontal gene cluster transfer increased hallucinogenic mushroom diversity.</title>
        <authorList>
            <person name="Reynolds H.T."/>
            <person name="Vijayakumar V."/>
            <person name="Gluck-Thaler E."/>
            <person name="Korotkin H.B."/>
            <person name="Matheny P.B."/>
            <person name="Slot J.C."/>
        </authorList>
    </citation>
    <scope>NUCLEOTIDE SEQUENCE [LARGE SCALE GENOMIC DNA]</scope>
    <source>
        <strain evidence="2 3">2631</strain>
    </source>
</reference>
<dbReference type="AlphaFoldDB" id="A0A409WVV1"/>
<accession>A0A409WVV1</accession>
<protein>
    <submittedName>
        <fullName evidence="2">Uncharacterized protein</fullName>
    </submittedName>
</protein>
<feature type="compositionally biased region" description="Basic and acidic residues" evidence="1">
    <location>
        <begin position="216"/>
        <end position="225"/>
    </location>
</feature>
<keyword evidence="3" id="KW-1185">Reference proteome</keyword>
<feature type="region of interest" description="Disordered" evidence="1">
    <location>
        <begin position="194"/>
        <end position="225"/>
    </location>
</feature>
<dbReference type="InParanoid" id="A0A409WVV1"/>
<evidence type="ECO:0000313" key="3">
    <source>
        <dbReference type="Proteomes" id="UP000283269"/>
    </source>
</evidence>
<name>A0A409WVV1_PSICY</name>
<feature type="compositionally biased region" description="Acidic residues" evidence="1">
    <location>
        <begin position="199"/>
        <end position="215"/>
    </location>
</feature>
<evidence type="ECO:0000313" key="2">
    <source>
        <dbReference type="EMBL" id="PPQ82632.1"/>
    </source>
</evidence>
<dbReference type="OrthoDB" id="3009283at2759"/>
<dbReference type="EMBL" id="NHYD01003115">
    <property type="protein sequence ID" value="PPQ82632.1"/>
    <property type="molecule type" value="Genomic_DNA"/>
</dbReference>
<evidence type="ECO:0000256" key="1">
    <source>
        <dbReference type="SAM" id="MobiDB-lite"/>
    </source>
</evidence>
<proteinExistence type="predicted"/>
<dbReference type="Proteomes" id="UP000283269">
    <property type="component" value="Unassembled WGS sequence"/>
</dbReference>
<sequence>MTAVNTQSVALQIQPKTENKLLLLSALRESEGFCHWLEVHAFELQASNILNEAYASCLKNQLAMKEEKKMKKKATKLVGDGLPRLLTADTFYKLAKEKEKKVREEAQQKSKRVEARKLYDEAVAQWKKNDEVRKVEAAEVKTKNVKAKEVYEKKKAQAKEKGKVFKGAKPTILPIPKAIPKPKLKDFVDGRTNVTLEAGGDDGEVFEGLEEEGGKDEDKDKDNSA</sequence>